<dbReference type="EMBL" id="LFZO01000028">
    <property type="protein sequence ID" value="KXT16892.1"/>
    <property type="molecule type" value="Genomic_DNA"/>
</dbReference>
<feature type="compositionally biased region" description="Low complexity" evidence="1">
    <location>
        <begin position="9"/>
        <end position="29"/>
    </location>
</feature>
<accession>A0A139IQL8</accession>
<keyword evidence="3" id="KW-1185">Reference proteome</keyword>
<evidence type="ECO:0000313" key="3">
    <source>
        <dbReference type="Proteomes" id="UP000073492"/>
    </source>
</evidence>
<dbReference type="AlphaFoldDB" id="A0A139IQL8"/>
<name>A0A139IQL8_9PEZI</name>
<evidence type="ECO:0000256" key="1">
    <source>
        <dbReference type="SAM" id="MobiDB-lite"/>
    </source>
</evidence>
<gene>
    <name evidence="2" type="ORF">AC579_4765</name>
</gene>
<sequence length="114" mass="12366">MDSNTHYYSPLAPSGSAAAATTTATASPTPSSPERRPPQAIDSAETLLATTTTTTATKADKGKNRLHNSTIIAALKSTLRNVSNWTRQEKQDERPRVRIDEITGETLDGWEVLR</sequence>
<feature type="region of interest" description="Disordered" evidence="1">
    <location>
        <begin position="1"/>
        <end position="40"/>
    </location>
</feature>
<dbReference type="Proteomes" id="UP000073492">
    <property type="component" value="Unassembled WGS sequence"/>
</dbReference>
<evidence type="ECO:0000313" key="2">
    <source>
        <dbReference type="EMBL" id="KXT16892.1"/>
    </source>
</evidence>
<protein>
    <submittedName>
        <fullName evidence="2">Uncharacterized protein</fullName>
    </submittedName>
</protein>
<proteinExistence type="predicted"/>
<reference evidence="2 3" key="1">
    <citation type="submission" date="2015-07" db="EMBL/GenBank/DDBJ databases">
        <title>Comparative genomics of the Sigatoka disease complex on banana suggests a link between parallel evolutionary changes in Pseudocercospora fijiensis and Pseudocercospora eumusae and increased virulence on the banana host.</title>
        <authorList>
            <person name="Chang T.-C."/>
            <person name="Salvucci A."/>
            <person name="Crous P.W."/>
            <person name="Stergiopoulos I."/>
        </authorList>
    </citation>
    <scope>NUCLEOTIDE SEQUENCE [LARGE SCALE GENOMIC DNA]</scope>
    <source>
        <strain evidence="2 3">CBS 116634</strain>
    </source>
</reference>
<comment type="caution">
    <text evidence="2">The sequence shown here is derived from an EMBL/GenBank/DDBJ whole genome shotgun (WGS) entry which is preliminary data.</text>
</comment>
<organism evidence="2 3">
    <name type="scientific">Pseudocercospora musae</name>
    <dbReference type="NCBI Taxonomy" id="113226"/>
    <lineage>
        <taxon>Eukaryota</taxon>
        <taxon>Fungi</taxon>
        <taxon>Dikarya</taxon>
        <taxon>Ascomycota</taxon>
        <taxon>Pezizomycotina</taxon>
        <taxon>Dothideomycetes</taxon>
        <taxon>Dothideomycetidae</taxon>
        <taxon>Mycosphaerellales</taxon>
        <taxon>Mycosphaerellaceae</taxon>
        <taxon>Pseudocercospora</taxon>
    </lineage>
</organism>